<reference evidence="1 2" key="1">
    <citation type="submission" date="2017-05" db="EMBL/GenBank/DDBJ databases">
        <title>Genome of assembly of the Bengalese finch, Lonchura striata domestica.</title>
        <authorList>
            <person name="Colquitt B.M."/>
            <person name="Brainard M.S."/>
        </authorList>
    </citation>
    <scope>NUCLEOTIDE SEQUENCE [LARGE SCALE GENOMIC DNA]</scope>
    <source>
        <strain evidence="1">White83orange57</strain>
    </source>
</reference>
<comment type="caution">
    <text evidence="1">The sequence shown here is derived from an EMBL/GenBank/DDBJ whole genome shotgun (WGS) entry which is preliminary data.</text>
</comment>
<dbReference type="EMBL" id="MUZQ01000116">
    <property type="protein sequence ID" value="OWK57804.1"/>
    <property type="molecule type" value="Genomic_DNA"/>
</dbReference>
<keyword evidence="2" id="KW-1185">Reference proteome</keyword>
<sequence length="66" mass="7564">MFFRRRVRHHLVNDEIRHTPCVVDVGPRHTICKNRHVGNVVTLLSVRESITGVQRLKDATPLVLVA</sequence>
<accession>A0A218UVG5</accession>
<dbReference type="AlphaFoldDB" id="A0A218UVG5"/>
<proteinExistence type="predicted"/>
<dbReference type="Proteomes" id="UP000197619">
    <property type="component" value="Unassembled WGS sequence"/>
</dbReference>
<organism evidence="1 2">
    <name type="scientific">Lonchura striata</name>
    <name type="common">white-rumped munia</name>
    <dbReference type="NCBI Taxonomy" id="40157"/>
    <lineage>
        <taxon>Eukaryota</taxon>
        <taxon>Metazoa</taxon>
        <taxon>Chordata</taxon>
        <taxon>Craniata</taxon>
        <taxon>Vertebrata</taxon>
        <taxon>Euteleostomi</taxon>
        <taxon>Archelosauria</taxon>
        <taxon>Archosauria</taxon>
        <taxon>Dinosauria</taxon>
        <taxon>Saurischia</taxon>
        <taxon>Theropoda</taxon>
        <taxon>Coelurosauria</taxon>
        <taxon>Aves</taxon>
        <taxon>Neognathae</taxon>
        <taxon>Neoaves</taxon>
        <taxon>Telluraves</taxon>
        <taxon>Australaves</taxon>
        <taxon>Passeriformes</taxon>
        <taxon>Passeroidea</taxon>
        <taxon>Estrildidae</taxon>
        <taxon>Estrildinae</taxon>
        <taxon>Lonchura</taxon>
    </lineage>
</organism>
<evidence type="ECO:0000313" key="2">
    <source>
        <dbReference type="Proteomes" id="UP000197619"/>
    </source>
</evidence>
<name>A0A218UVG5_9PASE</name>
<gene>
    <name evidence="1" type="ORF">RLOC_00010798</name>
</gene>
<evidence type="ECO:0000313" key="1">
    <source>
        <dbReference type="EMBL" id="OWK57804.1"/>
    </source>
</evidence>
<protein>
    <submittedName>
        <fullName evidence="1">Uncharacterized protein</fullName>
    </submittedName>
</protein>